<reference evidence="2" key="1">
    <citation type="journal article" date="2010" name="PLoS Biol.">
        <title>Multi-platform next-generation sequencing of the domestic turkey (Meleagris gallopavo): genome assembly and analysis.</title>
        <authorList>
            <person name="Dalloul R.A."/>
            <person name="Long J.A."/>
            <person name="Zimin A.V."/>
            <person name="Aslam L."/>
            <person name="Beal K."/>
            <person name="Blomberg L.A."/>
            <person name="Bouffard P."/>
            <person name="Burt D.W."/>
            <person name="Crasta O."/>
            <person name="Crooijmans R.P."/>
            <person name="Cooper K."/>
            <person name="Coulombe R.A."/>
            <person name="De S."/>
            <person name="Delany M.E."/>
            <person name="Dodgson J.B."/>
            <person name="Dong J.J."/>
            <person name="Evans C."/>
            <person name="Frederickson K.M."/>
            <person name="Flicek P."/>
            <person name="Florea L."/>
            <person name="Folkerts O."/>
            <person name="Groenen M.A."/>
            <person name="Harkins T.T."/>
            <person name="Herrero J."/>
            <person name="Hoffmann S."/>
            <person name="Megens H.J."/>
            <person name="Jiang A."/>
            <person name="de Jong P."/>
            <person name="Kaiser P."/>
            <person name="Kim H."/>
            <person name="Kim K.W."/>
            <person name="Kim S."/>
            <person name="Langenberger D."/>
            <person name="Lee M.K."/>
            <person name="Lee T."/>
            <person name="Mane S."/>
            <person name="Marcais G."/>
            <person name="Marz M."/>
            <person name="McElroy A.P."/>
            <person name="Modise T."/>
            <person name="Nefedov M."/>
            <person name="Notredame C."/>
            <person name="Paton I.R."/>
            <person name="Payne W.S."/>
            <person name="Pertea G."/>
            <person name="Prickett D."/>
            <person name="Puiu D."/>
            <person name="Qioa D."/>
            <person name="Raineri E."/>
            <person name="Ruffier M."/>
            <person name="Salzberg S.L."/>
            <person name="Schatz M.C."/>
            <person name="Scheuring C."/>
            <person name="Schmidt C.J."/>
            <person name="Schroeder S."/>
            <person name="Searle S.M."/>
            <person name="Smith E.J."/>
            <person name="Smith J."/>
            <person name="Sonstegard T.S."/>
            <person name="Stadler P.F."/>
            <person name="Tafer H."/>
            <person name="Tu Z.J."/>
            <person name="Van Tassell C.P."/>
            <person name="Vilella A.J."/>
            <person name="Williams K.P."/>
            <person name="Yorke J.A."/>
            <person name="Zhang L."/>
            <person name="Zhang H.B."/>
            <person name="Zhang X."/>
            <person name="Zhang Y."/>
            <person name="Reed K.M."/>
        </authorList>
    </citation>
    <scope>NUCLEOTIDE SEQUENCE [LARGE SCALE GENOMIC DNA]</scope>
</reference>
<dbReference type="Ensembl" id="ENSMGAT00000036442.1">
    <property type="protein sequence ID" value="ENSMGAP00000020237.1"/>
    <property type="gene ID" value="ENSMGAG00000020733.1"/>
</dbReference>
<accession>A0A803XL41</accession>
<sequence>VPYWGGVPQVSPQDLVWSLKQQLAERLSVPPAQQRLLYRGKALAGTSLITH</sequence>
<evidence type="ECO:0000313" key="3">
    <source>
        <dbReference type="Proteomes" id="UP000001645"/>
    </source>
</evidence>
<dbReference type="Pfam" id="PF00240">
    <property type="entry name" value="ubiquitin"/>
    <property type="match status" value="1"/>
</dbReference>
<keyword evidence="3" id="KW-1185">Reference proteome</keyword>
<name>A0A803XL41_MELGA</name>
<dbReference type="Gene3D" id="3.10.20.90">
    <property type="entry name" value="Phosphatidylinositol 3-kinase Catalytic Subunit, Chain A, domain 1"/>
    <property type="match status" value="1"/>
</dbReference>
<feature type="domain" description="Ubiquitin-like" evidence="1">
    <location>
        <begin position="9"/>
        <end position="51"/>
    </location>
</feature>
<dbReference type="SUPFAM" id="SSF54236">
    <property type="entry name" value="Ubiquitin-like"/>
    <property type="match status" value="1"/>
</dbReference>
<organism evidence="2 3">
    <name type="scientific">Meleagris gallopavo</name>
    <name type="common">Wild turkey</name>
    <dbReference type="NCBI Taxonomy" id="9103"/>
    <lineage>
        <taxon>Eukaryota</taxon>
        <taxon>Metazoa</taxon>
        <taxon>Chordata</taxon>
        <taxon>Craniata</taxon>
        <taxon>Vertebrata</taxon>
        <taxon>Euteleostomi</taxon>
        <taxon>Archelosauria</taxon>
        <taxon>Archosauria</taxon>
        <taxon>Dinosauria</taxon>
        <taxon>Saurischia</taxon>
        <taxon>Theropoda</taxon>
        <taxon>Coelurosauria</taxon>
        <taxon>Aves</taxon>
        <taxon>Neognathae</taxon>
        <taxon>Galloanserae</taxon>
        <taxon>Galliformes</taxon>
        <taxon>Phasianidae</taxon>
        <taxon>Meleagridinae</taxon>
        <taxon>Meleagris</taxon>
    </lineage>
</organism>
<proteinExistence type="predicted"/>
<dbReference type="AlphaFoldDB" id="A0A803XL41"/>
<dbReference type="InterPro" id="IPR000626">
    <property type="entry name" value="Ubiquitin-like_dom"/>
</dbReference>
<protein>
    <recommendedName>
        <fullName evidence="1">Ubiquitin-like domain-containing protein</fullName>
    </recommendedName>
</protein>
<dbReference type="Proteomes" id="UP000001645">
    <property type="component" value="Unplaced"/>
</dbReference>
<dbReference type="PROSITE" id="PS50053">
    <property type="entry name" value="UBIQUITIN_2"/>
    <property type="match status" value="1"/>
</dbReference>
<evidence type="ECO:0000259" key="1">
    <source>
        <dbReference type="PROSITE" id="PS50053"/>
    </source>
</evidence>
<dbReference type="GeneTree" id="ENSGT01030000238339"/>
<dbReference type="InParanoid" id="A0A803XL41"/>
<reference evidence="2" key="3">
    <citation type="submission" date="2025-09" db="UniProtKB">
        <authorList>
            <consortium name="Ensembl"/>
        </authorList>
    </citation>
    <scope>IDENTIFICATION</scope>
</reference>
<reference evidence="2" key="2">
    <citation type="submission" date="2025-08" db="UniProtKB">
        <authorList>
            <consortium name="Ensembl"/>
        </authorList>
    </citation>
    <scope>IDENTIFICATION</scope>
</reference>
<dbReference type="InterPro" id="IPR029071">
    <property type="entry name" value="Ubiquitin-like_domsf"/>
</dbReference>
<evidence type="ECO:0000313" key="2">
    <source>
        <dbReference type="Ensembl" id="ENSMGAP00000020237.1"/>
    </source>
</evidence>